<comment type="caution">
    <text evidence="3">The sequence shown here is derived from an EMBL/GenBank/DDBJ whole genome shotgun (WGS) entry which is preliminary data.</text>
</comment>
<dbReference type="GO" id="GO:0003677">
    <property type="term" value="F:DNA binding"/>
    <property type="evidence" value="ECO:0007669"/>
    <property type="project" value="UniProtKB-KW"/>
</dbReference>
<accession>A0A3N0B646</accession>
<dbReference type="PANTHER" id="PTHR46558">
    <property type="entry name" value="TRACRIPTIONAL REGULATORY PROTEIN-RELATED-RELATED"/>
    <property type="match status" value="1"/>
</dbReference>
<proteinExistence type="predicted"/>
<dbReference type="Gene3D" id="1.10.260.40">
    <property type="entry name" value="lambda repressor-like DNA-binding domains"/>
    <property type="match status" value="1"/>
</dbReference>
<dbReference type="OrthoDB" id="9804312at2"/>
<evidence type="ECO:0000259" key="2">
    <source>
        <dbReference type="PROSITE" id="PS50943"/>
    </source>
</evidence>
<dbReference type="SMART" id="SM00530">
    <property type="entry name" value="HTH_XRE"/>
    <property type="match status" value="1"/>
</dbReference>
<name>A0A3N0B646_9ACTN</name>
<evidence type="ECO:0000256" key="1">
    <source>
        <dbReference type="ARBA" id="ARBA00023125"/>
    </source>
</evidence>
<dbReference type="Proteomes" id="UP000278632">
    <property type="component" value="Unassembled WGS sequence"/>
</dbReference>
<evidence type="ECO:0000313" key="3">
    <source>
        <dbReference type="EMBL" id="RNL42577.1"/>
    </source>
</evidence>
<dbReference type="PROSITE" id="PS50943">
    <property type="entry name" value="HTH_CROC1"/>
    <property type="match status" value="1"/>
</dbReference>
<dbReference type="EMBL" id="QICD01000016">
    <property type="protein sequence ID" value="RNL42577.1"/>
    <property type="molecule type" value="Genomic_DNA"/>
</dbReference>
<reference evidence="4" key="1">
    <citation type="submission" date="2018-05" db="EMBL/GenBank/DDBJ databases">
        <title>Genome Sequencing of selected type strains of the family Eggerthellaceae.</title>
        <authorList>
            <person name="Danylec N."/>
            <person name="Stoll D.A."/>
            <person name="Doetsch A."/>
            <person name="Huch M."/>
        </authorList>
    </citation>
    <scope>NUCLEOTIDE SEQUENCE [LARGE SCALE GENOMIC DNA]</scope>
    <source>
        <strain evidence="4">DSM 16106</strain>
    </source>
</reference>
<gene>
    <name evidence="3" type="ORF">DMP08_08325</name>
</gene>
<dbReference type="CDD" id="cd00093">
    <property type="entry name" value="HTH_XRE"/>
    <property type="match status" value="1"/>
</dbReference>
<feature type="domain" description="HTH cro/C1-type" evidence="2">
    <location>
        <begin position="10"/>
        <end position="64"/>
    </location>
</feature>
<dbReference type="Pfam" id="PF01381">
    <property type="entry name" value="HTH_3"/>
    <property type="match status" value="1"/>
</dbReference>
<dbReference type="InterPro" id="IPR010982">
    <property type="entry name" value="Lambda_DNA-bd_dom_sf"/>
</dbReference>
<keyword evidence="4" id="KW-1185">Reference proteome</keyword>
<sequence length="369" mass="41013">MNDINIGSVIARERRAIGATQEDLAAHMGVTKAAVSKWELGQSLPDTTLLPRIAAYFDLTLDELFDYRPQVSKERVRELYAELLEQFGDDPDAAYGRMEDLAASYYACWDLLVHIGTLYVLRATADEERREENVRRAGALFDRVEACAEDLELLRSVKIMRASMMTVSGDVEAAIRLLETLKPDRCAPIDDMLAGLYDMKGDRESCLRLLQESLYCGSTGAFNSIVFQLSIEEDRQRVEALARAGEAMIRGFAFEDDNPIMVGMFWGDAFAAFLRAGDEDRASACLERFVLLLEGMDEDAMPKPPSDVLFDRLSDARGQDPSTARMAQALFGKAGLKGRVRDGVLHDGVLDDLERSPCFSGLLARLKAL</sequence>
<dbReference type="SUPFAM" id="SSF47413">
    <property type="entry name" value="lambda repressor-like DNA-binding domains"/>
    <property type="match status" value="1"/>
</dbReference>
<dbReference type="RefSeq" id="WP_123192458.1">
    <property type="nucleotide sequence ID" value="NZ_QICD01000016.1"/>
</dbReference>
<dbReference type="InterPro" id="IPR001387">
    <property type="entry name" value="Cro/C1-type_HTH"/>
</dbReference>
<evidence type="ECO:0000313" key="4">
    <source>
        <dbReference type="Proteomes" id="UP000278632"/>
    </source>
</evidence>
<organism evidence="3 4">
    <name type="scientific">Paraeggerthella hongkongensis</name>
    <dbReference type="NCBI Taxonomy" id="230658"/>
    <lineage>
        <taxon>Bacteria</taxon>
        <taxon>Bacillati</taxon>
        <taxon>Actinomycetota</taxon>
        <taxon>Coriobacteriia</taxon>
        <taxon>Eggerthellales</taxon>
        <taxon>Eggerthellaceae</taxon>
        <taxon>Paraeggerthella</taxon>
    </lineage>
</organism>
<protein>
    <submittedName>
        <fullName evidence="3">XRE family transcriptional regulator</fullName>
    </submittedName>
</protein>
<keyword evidence="1" id="KW-0238">DNA-binding</keyword>
<dbReference type="AlphaFoldDB" id="A0A3N0B646"/>
<dbReference type="PANTHER" id="PTHR46558:SF11">
    <property type="entry name" value="HTH-TYPE TRANSCRIPTIONAL REGULATOR XRE"/>
    <property type="match status" value="1"/>
</dbReference>